<dbReference type="GO" id="GO:0004856">
    <property type="term" value="F:D-xylulokinase activity"/>
    <property type="evidence" value="ECO:0007669"/>
    <property type="project" value="UniProtKB-EC"/>
</dbReference>
<gene>
    <name evidence="9" type="primary">xylB</name>
    <name evidence="12" type="ORF">SAMN05216529_10330</name>
</gene>
<feature type="domain" description="Carbohydrate kinase FGGY N-terminal" evidence="10">
    <location>
        <begin position="3"/>
        <end position="247"/>
    </location>
</feature>
<keyword evidence="13" id="KW-1185">Reference proteome</keyword>
<dbReference type="EC" id="2.7.1.17" evidence="9"/>
<evidence type="ECO:0000256" key="2">
    <source>
        <dbReference type="ARBA" id="ARBA00022629"/>
    </source>
</evidence>
<protein>
    <recommendedName>
        <fullName evidence="9">Xylulose kinase</fullName>
        <shortName evidence="9">Xylulokinase</shortName>
        <ecNumber evidence="9">2.7.1.17</ecNumber>
    </recommendedName>
</protein>
<dbReference type="Proteomes" id="UP000254051">
    <property type="component" value="Unassembled WGS sequence"/>
</dbReference>
<reference evidence="13" key="1">
    <citation type="submission" date="2017-07" db="EMBL/GenBank/DDBJ databases">
        <authorList>
            <person name="Varghese N."/>
            <person name="Submissions S."/>
        </authorList>
    </citation>
    <scope>NUCLEOTIDE SEQUENCE [LARGE SCALE GENOMIC DNA]</scope>
    <source>
        <strain evidence="13">NLAE-zl-C134</strain>
    </source>
</reference>
<dbReference type="PROSITE" id="PS00445">
    <property type="entry name" value="FGGY_KINASES_2"/>
    <property type="match status" value="1"/>
</dbReference>
<evidence type="ECO:0000259" key="10">
    <source>
        <dbReference type="Pfam" id="PF00370"/>
    </source>
</evidence>
<dbReference type="PIRSF" id="PIRSF000538">
    <property type="entry name" value="GlpK"/>
    <property type="match status" value="1"/>
</dbReference>
<organism evidence="12 13">
    <name type="scientific">Faecalicatena contorta</name>
    <dbReference type="NCBI Taxonomy" id="39482"/>
    <lineage>
        <taxon>Bacteria</taxon>
        <taxon>Bacillati</taxon>
        <taxon>Bacillota</taxon>
        <taxon>Clostridia</taxon>
        <taxon>Lachnospirales</taxon>
        <taxon>Lachnospiraceae</taxon>
        <taxon>Faecalicatena</taxon>
    </lineage>
</organism>
<keyword evidence="6 9" id="KW-0067">ATP-binding</keyword>
<dbReference type="OrthoDB" id="9805576at2"/>
<dbReference type="GO" id="GO:0005524">
    <property type="term" value="F:ATP binding"/>
    <property type="evidence" value="ECO:0007669"/>
    <property type="project" value="UniProtKB-KW"/>
</dbReference>
<feature type="domain" description="Carbohydrate kinase FGGY C-terminal" evidence="11">
    <location>
        <begin position="259"/>
        <end position="441"/>
    </location>
</feature>
<dbReference type="PANTHER" id="PTHR43095:SF5">
    <property type="entry name" value="XYLULOSE KINASE"/>
    <property type="match status" value="1"/>
</dbReference>
<evidence type="ECO:0000256" key="5">
    <source>
        <dbReference type="ARBA" id="ARBA00022777"/>
    </source>
</evidence>
<dbReference type="AlphaFoldDB" id="A0A316AL33"/>
<evidence type="ECO:0000256" key="6">
    <source>
        <dbReference type="ARBA" id="ARBA00022840"/>
    </source>
</evidence>
<dbReference type="EMBL" id="UHJJ01000003">
    <property type="protein sequence ID" value="SUQ13305.1"/>
    <property type="molecule type" value="Genomic_DNA"/>
</dbReference>
<dbReference type="Gene3D" id="3.30.420.40">
    <property type="match status" value="2"/>
</dbReference>
<keyword evidence="5 8" id="KW-0418">Kinase</keyword>
<evidence type="ECO:0000259" key="11">
    <source>
        <dbReference type="Pfam" id="PF02782"/>
    </source>
</evidence>
<dbReference type="InterPro" id="IPR050406">
    <property type="entry name" value="FGGY_Carb_Kinase"/>
</dbReference>
<sequence length="498" mass="55635">MHYYMGIDLGTSSVKSLLMKEDGEILGTAQEGYDIIKPEQQYAQQDMNLLWQATCKTIQRLLGNYPEARDSIKGIGYSGQMHGLVMLDKNGNLLGDAIIWADQRSGEEIRDIYSVIPEEEYKQTSLNSVSTGFLISSLMWVKKHEPKTYANISKVMLPKDYLRYKMCQELGTDVSDASGTAIFDTKNRQWAWEFIDRLGLEREFFLPCHEAYEIAGEVTPAGEKETGLRAGTKLVYGGGDTFMQAVGNGIVSPGTLSSNIGTASQLSCSLSEPLYDQKYRTNTFCHIREDRWLLMGANLSGGVALKWLMNNILDMQSYDEMTALAQTSPVGSGGLLFLPYLSGERTPYNDPDARGIYMGLTLKHTKADLIRSTMEGIIFGLKNSLEIFRDMGVEYQRILASGGGARGLLFRQIQADMFGREIYTSTGKEQACVGAAITAAVGTKGYSSYEEACSKIIRLSEDVVIPNTENQKIYEERYQVYKELYPRNKELFVCKNHS</sequence>
<evidence type="ECO:0000256" key="7">
    <source>
        <dbReference type="ARBA" id="ARBA00023277"/>
    </source>
</evidence>
<proteinExistence type="inferred from homology"/>
<comment type="similarity">
    <text evidence="1 8">Belongs to the FGGY kinase family.</text>
</comment>
<evidence type="ECO:0000313" key="13">
    <source>
        <dbReference type="Proteomes" id="UP000254051"/>
    </source>
</evidence>
<dbReference type="InterPro" id="IPR018484">
    <property type="entry name" value="FGGY_N"/>
</dbReference>
<dbReference type="Pfam" id="PF02782">
    <property type="entry name" value="FGGY_C"/>
    <property type="match status" value="1"/>
</dbReference>
<evidence type="ECO:0000256" key="8">
    <source>
        <dbReference type="RuleBase" id="RU003733"/>
    </source>
</evidence>
<dbReference type="InterPro" id="IPR006000">
    <property type="entry name" value="Xylulokinase"/>
</dbReference>
<dbReference type="GO" id="GO:0042732">
    <property type="term" value="P:D-xylose metabolic process"/>
    <property type="evidence" value="ECO:0007669"/>
    <property type="project" value="UniProtKB-KW"/>
</dbReference>
<keyword evidence="4 9" id="KW-0547">Nucleotide-binding</keyword>
<name>A0A316AL33_9FIRM</name>
<dbReference type="InterPro" id="IPR000577">
    <property type="entry name" value="Carb_kinase_FGGY"/>
</dbReference>
<evidence type="ECO:0000256" key="9">
    <source>
        <dbReference type="RuleBase" id="RU364073"/>
    </source>
</evidence>
<evidence type="ECO:0000256" key="4">
    <source>
        <dbReference type="ARBA" id="ARBA00022741"/>
    </source>
</evidence>
<dbReference type="GO" id="GO:0005997">
    <property type="term" value="P:xylulose metabolic process"/>
    <property type="evidence" value="ECO:0007669"/>
    <property type="project" value="InterPro"/>
</dbReference>
<dbReference type="InterPro" id="IPR043129">
    <property type="entry name" value="ATPase_NBD"/>
</dbReference>
<evidence type="ECO:0000313" key="12">
    <source>
        <dbReference type="EMBL" id="SUQ13305.1"/>
    </source>
</evidence>
<keyword evidence="7 9" id="KW-0119">Carbohydrate metabolism</keyword>
<dbReference type="SUPFAM" id="SSF53067">
    <property type="entry name" value="Actin-like ATPase domain"/>
    <property type="match status" value="2"/>
</dbReference>
<dbReference type="InterPro" id="IPR018485">
    <property type="entry name" value="FGGY_C"/>
</dbReference>
<evidence type="ECO:0000256" key="1">
    <source>
        <dbReference type="ARBA" id="ARBA00009156"/>
    </source>
</evidence>
<dbReference type="InterPro" id="IPR018483">
    <property type="entry name" value="Carb_kinase_FGGY_CS"/>
</dbReference>
<accession>A0A316AL33</accession>
<dbReference type="NCBIfam" id="TIGR01312">
    <property type="entry name" value="XylB"/>
    <property type="match status" value="1"/>
</dbReference>
<dbReference type="CDD" id="cd07808">
    <property type="entry name" value="ASKHA_NBD_FGGY_EcXK-like"/>
    <property type="match status" value="1"/>
</dbReference>
<comment type="catalytic activity">
    <reaction evidence="9">
        <text>D-xylulose + ATP = D-xylulose 5-phosphate + ADP + H(+)</text>
        <dbReference type="Rhea" id="RHEA:10964"/>
        <dbReference type="ChEBI" id="CHEBI:15378"/>
        <dbReference type="ChEBI" id="CHEBI:17140"/>
        <dbReference type="ChEBI" id="CHEBI:30616"/>
        <dbReference type="ChEBI" id="CHEBI:57737"/>
        <dbReference type="ChEBI" id="CHEBI:456216"/>
        <dbReference type="EC" id="2.7.1.17"/>
    </reaction>
</comment>
<keyword evidence="2 9" id="KW-0859">Xylose metabolism</keyword>
<dbReference type="Pfam" id="PF00370">
    <property type="entry name" value="FGGY_N"/>
    <property type="match status" value="1"/>
</dbReference>
<evidence type="ECO:0000256" key="3">
    <source>
        <dbReference type="ARBA" id="ARBA00022679"/>
    </source>
</evidence>
<keyword evidence="3 8" id="KW-0808">Transferase</keyword>
<dbReference type="PANTHER" id="PTHR43095">
    <property type="entry name" value="SUGAR KINASE"/>
    <property type="match status" value="1"/>
</dbReference>